<dbReference type="AlphaFoldDB" id="A0A0F7G0R6"/>
<dbReference type="Proteomes" id="UP000034034">
    <property type="component" value="Chromosome"/>
</dbReference>
<protein>
    <submittedName>
        <fullName evidence="1">Uncharacterized protein</fullName>
    </submittedName>
</protein>
<gene>
    <name evidence="1" type="ORF">SXIM_53900</name>
</gene>
<proteinExistence type="predicted"/>
<dbReference type="EMBL" id="CP009922">
    <property type="protein sequence ID" value="AKG46774.1"/>
    <property type="molecule type" value="Genomic_DNA"/>
</dbReference>
<dbReference type="KEGG" id="sxi:SXIM_53900"/>
<evidence type="ECO:0000313" key="2">
    <source>
        <dbReference type="Proteomes" id="UP000034034"/>
    </source>
</evidence>
<name>A0A0F7G0R6_9ACTN</name>
<dbReference type="HOGENOM" id="CLU_3189821_0_0_11"/>
<evidence type="ECO:0000313" key="1">
    <source>
        <dbReference type="EMBL" id="AKG46774.1"/>
    </source>
</evidence>
<reference evidence="1" key="1">
    <citation type="submission" date="2019-08" db="EMBL/GenBank/DDBJ databases">
        <title>Complete genome sequence of a mangrove-derived Streptomyces xiamenensis.</title>
        <authorList>
            <person name="Xu J."/>
        </authorList>
    </citation>
    <scope>NUCLEOTIDE SEQUENCE</scope>
    <source>
        <strain evidence="1">318</strain>
    </source>
</reference>
<sequence length="46" mass="4679">MRADRLPPVRANGVAPCADPAAAAQERATSKVISVLVSMTSGGVTR</sequence>
<dbReference type="STRING" id="408015.SXIM_53900"/>
<keyword evidence="2" id="KW-1185">Reference proteome</keyword>
<organism evidence="1 2">
    <name type="scientific">Streptomyces xiamenensis</name>
    <dbReference type="NCBI Taxonomy" id="408015"/>
    <lineage>
        <taxon>Bacteria</taxon>
        <taxon>Bacillati</taxon>
        <taxon>Actinomycetota</taxon>
        <taxon>Actinomycetes</taxon>
        <taxon>Kitasatosporales</taxon>
        <taxon>Streptomycetaceae</taxon>
        <taxon>Streptomyces</taxon>
    </lineage>
</organism>
<accession>A0A0F7G0R6</accession>
<dbReference type="PATRIC" id="fig|408015.6.peg.5455"/>